<keyword evidence="7" id="KW-0653">Protein transport</keyword>
<evidence type="ECO:0000256" key="6">
    <source>
        <dbReference type="ARBA" id="ARBA00023136"/>
    </source>
</evidence>
<dbReference type="PATRIC" id="fig|1429043.3.peg.161"/>
<dbReference type="EMBL" id="AZAC01000001">
    <property type="protein sequence ID" value="KIX15873.1"/>
    <property type="molecule type" value="Genomic_DNA"/>
</dbReference>
<evidence type="ECO:0000256" key="4">
    <source>
        <dbReference type="ARBA" id="ARBA00022692"/>
    </source>
</evidence>
<organism evidence="8 9">
    <name type="scientific">Dethiosulfatarculus sandiegensis</name>
    <dbReference type="NCBI Taxonomy" id="1429043"/>
    <lineage>
        <taxon>Bacteria</taxon>
        <taxon>Pseudomonadati</taxon>
        <taxon>Thermodesulfobacteriota</taxon>
        <taxon>Desulfarculia</taxon>
        <taxon>Desulfarculales</taxon>
        <taxon>Desulfarculaceae</taxon>
        <taxon>Dethiosulfatarculus</taxon>
    </lineage>
</organism>
<dbReference type="GO" id="GO:0005886">
    <property type="term" value="C:plasma membrane"/>
    <property type="evidence" value="ECO:0007669"/>
    <property type="project" value="UniProtKB-SubCell"/>
</dbReference>
<comment type="subcellular location">
    <subcellularLocation>
        <location evidence="1">Cell membrane</location>
        <topology evidence="1">Single-pass membrane protein</topology>
    </subcellularLocation>
    <subcellularLocation>
        <location evidence="7">Cell membrane</location>
        <topology evidence="7">Single-pass type II membrane protein</topology>
    </subcellularLocation>
</comment>
<keyword evidence="3" id="KW-1003">Cell membrane</keyword>
<keyword evidence="7" id="KW-0813">Transport</keyword>
<dbReference type="PANTHER" id="PTHR30558">
    <property type="entry name" value="EXBD MEMBRANE COMPONENT OF PMF-DRIVEN MACROMOLECULE IMPORT SYSTEM"/>
    <property type="match status" value="1"/>
</dbReference>
<evidence type="ECO:0000256" key="3">
    <source>
        <dbReference type="ARBA" id="ARBA00022475"/>
    </source>
</evidence>
<accession>A0A0D2I001</accession>
<keyword evidence="5" id="KW-1133">Transmembrane helix</keyword>
<dbReference type="RefSeq" id="WP_044346128.1">
    <property type="nucleotide sequence ID" value="NZ_AZAC01000001.1"/>
</dbReference>
<evidence type="ECO:0000256" key="2">
    <source>
        <dbReference type="ARBA" id="ARBA00005811"/>
    </source>
</evidence>
<dbReference type="InterPro" id="IPR003400">
    <property type="entry name" value="ExbD"/>
</dbReference>
<dbReference type="PANTHER" id="PTHR30558:SF13">
    <property type="entry name" value="BIOPOLYMER TRANSPORT PROTEIN EXBD2"/>
    <property type="match status" value="1"/>
</dbReference>
<dbReference type="GO" id="GO:0015031">
    <property type="term" value="P:protein transport"/>
    <property type="evidence" value="ECO:0007669"/>
    <property type="project" value="UniProtKB-KW"/>
</dbReference>
<dbReference type="OrthoDB" id="5456447at2"/>
<dbReference type="AlphaFoldDB" id="A0A0D2I001"/>
<name>A0A0D2I001_9BACT</name>
<sequence>MLRLRGRLGGVAGNGNGDEPTIDMAPLIDMVFILLIFFMVTTSFVRESGVEVQRPQAATAAARQKGAMMVGVNQAGNIYIDHRKVDLRSVRGLVERFLAEDPEGAVMIVADKKSHTGKLIRVLDQCRLAGAKDVAVAAKRSAQ</sequence>
<dbReference type="STRING" id="1429043.X474_00790"/>
<proteinExistence type="inferred from homology"/>
<keyword evidence="9" id="KW-1185">Reference proteome</keyword>
<evidence type="ECO:0000256" key="7">
    <source>
        <dbReference type="RuleBase" id="RU003879"/>
    </source>
</evidence>
<reference evidence="8 9" key="1">
    <citation type="submission" date="2013-11" db="EMBL/GenBank/DDBJ databases">
        <title>Metagenomic analysis of a methanogenic consortium involved in long chain n-alkane degradation.</title>
        <authorList>
            <person name="Davidova I.A."/>
            <person name="Callaghan A.V."/>
            <person name="Wawrik B."/>
            <person name="Pruitt S."/>
            <person name="Marks C."/>
            <person name="Duncan K.E."/>
            <person name="Suflita J.M."/>
        </authorList>
    </citation>
    <scope>NUCLEOTIDE SEQUENCE [LARGE SCALE GENOMIC DNA]</scope>
    <source>
        <strain evidence="8 9">SPR</strain>
    </source>
</reference>
<gene>
    <name evidence="8" type="ORF">X474_00790</name>
</gene>
<evidence type="ECO:0000313" key="9">
    <source>
        <dbReference type="Proteomes" id="UP000032233"/>
    </source>
</evidence>
<evidence type="ECO:0000313" key="8">
    <source>
        <dbReference type="EMBL" id="KIX15873.1"/>
    </source>
</evidence>
<dbReference type="Proteomes" id="UP000032233">
    <property type="component" value="Unassembled WGS sequence"/>
</dbReference>
<dbReference type="Gene3D" id="3.30.420.270">
    <property type="match status" value="1"/>
</dbReference>
<evidence type="ECO:0000256" key="1">
    <source>
        <dbReference type="ARBA" id="ARBA00004162"/>
    </source>
</evidence>
<dbReference type="InParanoid" id="A0A0D2I001"/>
<evidence type="ECO:0000256" key="5">
    <source>
        <dbReference type="ARBA" id="ARBA00022989"/>
    </source>
</evidence>
<comment type="similarity">
    <text evidence="2 7">Belongs to the ExbD/TolR family.</text>
</comment>
<keyword evidence="6" id="KW-0472">Membrane</keyword>
<protein>
    <submittedName>
        <fullName evidence="8">Biopolymer transporter ExbD</fullName>
    </submittedName>
</protein>
<comment type="caution">
    <text evidence="8">The sequence shown here is derived from an EMBL/GenBank/DDBJ whole genome shotgun (WGS) entry which is preliminary data.</text>
</comment>
<dbReference type="GO" id="GO:0022857">
    <property type="term" value="F:transmembrane transporter activity"/>
    <property type="evidence" value="ECO:0007669"/>
    <property type="project" value="InterPro"/>
</dbReference>
<keyword evidence="4 7" id="KW-0812">Transmembrane</keyword>
<dbReference type="Pfam" id="PF02472">
    <property type="entry name" value="ExbD"/>
    <property type="match status" value="1"/>
</dbReference>